<proteinExistence type="predicted"/>
<dbReference type="PANTHER" id="PTHR31635">
    <property type="entry name" value="REVERSE TRANSCRIPTASE DOMAIN-CONTAINING PROTEIN-RELATED"/>
    <property type="match status" value="1"/>
</dbReference>
<evidence type="ECO:0000313" key="2">
    <source>
        <dbReference type="Proteomes" id="UP000823872"/>
    </source>
</evidence>
<dbReference type="Proteomes" id="UP000823872">
    <property type="component" value="Chromosome D1"/>
</dbReference>
<reference evidence="1" key="2">
    <citation type="submission" date="2025-08" db="UniProtKB">
        <authorList>
            <consortium name="Ensembl"/>
        </authorList>
    </citation>
    <scope>IDENTIFICATION</scope>
    <source>
        <strain evidence="1">breed Abyssinian</strain>
    </source>
</reference>
<protein>
    <recommendedName>
        <fullName evidence="3">Reverse transcriptase domain-containing protein</fullName>
    </recommendedName>
</protein>
<keyword evidence="2" id="KW-1185">Reference proteome</keyword>
<organism evidence="1 2">
    <name type="scientific">Felis catus</name>
    <name type="common">Cat</name>
    <name type="synonym">Felis silvestris catus</name>
    <dbReference type="NCBI Taxonomy" id="9685"/>
    <lineage>
        <taxon>Eukaryota</taxon>
        <taxon>Metazoa</taxon>
        <taxon>Chordata</taxon>
        <taxon>Craniata</taxon>
        <taxon>Vertebrata</taxon>
        <taxon>Euteleostomi</taxon>
        <taxon>Mammalia</taxon>
        <taxon>Eutheria</taxon>
        <taxon>Laurasiatheria</taxon>
        <taxon>Carnivora</taxon>
        <taxon>Feliformia</taxon>
        <taxon>Felidae</taxon>
        <taxon>Felinae</taxon>
        <taxon>Felis</taxon>
    </lineage>
</organism>
<evidence type="ECO:0008006" key="3">
    <source>
        <dbReference type="Google" id="ProtNLM"/>
    </source>
</evidence>
<dbReference type="PANTHER" id="PTHR31635:SF196">
    <property type="entry name" value="REVERSE TRANSCRIPTASE DOMAIN-CONTAINING PROTEIN-RELATED"/>
    <property type="match status" value="1"/>
</dbReference>
<sequence>MILYMENPVDSTKSLLELIHEFSKVAGYKTNVQKSVAFLYTNNEATERQIKKLIPCTIAPRSIKYLGINLTKDVQDLYAENYRKLMKEIEEDIKQWENIQCSWVGRINIVKMSILPKAIYTFNAIPIKLAPAFFSKLEQAILKFIWNHKRPQIAKVILKQKTKAGGITIPDFS</sequence>
<accession>A0ABI7XR23</accession>
<reference evidence="1 2" key="1">
    <citation type="submission" date="2021-02" db="EMBL/GenBank/DDBJ databases">
        <title>Safari Cat Assemblies.</title>
        <authorList>
            <person name="Bredemeyer K.R."/>
            <person name="Murphy W.J."/>
        </authorList>
    </citation>
    <scope>NUCLEOTIDE SEQUENCE [LARGE SCALE GENOMIC DNA]</scope>
</reference>
<reference evidence="1" key="3">
    <citation type="submission" date="2025-09" db="UniProtKB">
        <authorList>
            <consortium name="Ensembl"/>
        </authorList>
    </citation>
    <scope>IDENTIFICATION</scope>
    <source>
        <strain evidence="1">breed Abyssinian</strain>
    </source>
</reference>
<dbReference type="Ensembl" id="ENSFCTT00005036197.1">
    <property type="protein sequence ID" value="ENSFCTP00005025008.1"/>
    <property type="gene ID" value="ENSFCTG00005012779.1"/>
</dbReference>
<evidence type="ECO:0000313" key="1">
    <source>
        <dbReference type="Ensembl" id="ENSFCTP00005025008.1"/>
    </source>
</evidence>
<dbReference type="GeneTree" id="ENSGT01150000286964"/>
<name>A0ABI7XR23_FELCA</name>